<feature type="compositionally biased region" description="Polar residues" evidence="1">
    <location>
        <begin position="155"/>
        <end position="170"/>
    </location>
</feature>
<proteinExistence type="predicted"/>
<comment type="caution">
    <text evidence="2">The sequence shown here is derived from an EMBL/GenBank/DDBJ whole genome shotgun (WGS) entry which is preliminary data.</text>
</comment>
<dbReference type="Proteomes" id="UP001530400">
    <property type="component" value="Unassembled WGS sequence"/>
</dbReference>
<name>A0ABD3N5P7_9STRA</name>
<dbReference type="AlphaFoldDB" id="A0ABD3N5P7"/>
<protein>
    <submittedName>
        <fullName evidence="2">Uncharacterized protein</fullName>
    </submittedName>
</protein>
<reference evidence="2 3" key="1">
    <citation type="submission" date="2024-10" db="EMBL/GenBank/DDBJ databases">
        <title>Updated reference genomes for cyclostephanoid diatoms.</title>
        <authorList>
            <person name="Roberts W.R."/>
            <person name="Alverson A.J."/>
        </authorList>
    </citation>
    <scope>NUCLEOTIDE SEQUENCE [LARGE SCALE GENOMIC DNA]</scope>
    <source>
        <strain evidence="2 3">AJA010-31</strain>
    </source>
</reference>
<accession>A0ABD3N5P7</accession>
<sequence>MSTAMFQTPSTTHLCISDVLNCPPPPRLERSSVSPHFHINNVASMFAPLPFDCYGRKSSLFTSRRVLKPRSVFGTQESAFARLNVALIQEDEEVNERPREDAITESYSQLPVDGSSSNPAAEASSTESFVSVVPSTSNDNTVDKAEVPSRRGSLKQIQDGQRVSYCNSAA</sequence>
<evidence type="ECO:0000256" key="1">
    <source>
        <dbReference type="SAM" id="MobiDB-lite"/>
    </source>
</evidence>
<dbReference type="EMBL" id="JALLPJ020001287">
    <property type="protein sequence ID" value="KAL3771440.1"/>
    <property type="molecule type" value="Genomic_DNA"/>
</dbReference>
<gene>
    <name evidence="2" type="ORF">ACHAWO_009103</name>
</gene>
<evidence type="ECO:0000313" key="2">
    <source>
        <dbReference type="EMBL" id="KAL3771440.1"/>
    </source>
</evidence>
<feature type="region of interest" description="Disordered" evidence="1">
    <location>
        <begin position="92"/>
        <end position="170"/>
    </location>
</feature>
<organism evidence="2 3">
    <name type="scientific">Cyclotella atomus</name>
    <dbReference type="NCBI Taxonomy" id="382360"/>
    <lineage>
        <taxon>Eukaryota</taxon>
        <taxon>Sar</taxon>
        <taxon>Stramenopiles</taxon>
        <taxon>Ochrophyta</taxon>
        <taxon>Bacillariophyta</taxon>
        <taxon>Coscinodiscophyceae</taxon>
        <taxon>Thalassiosirophycidae</taxon>
        <taxon>Stephanodiscales</taxon>
        <taxon>Stephanodiscaceae</taxon>
        <taxon>Cyclotella</taxon>
    </lineage>
</organism>
<feature type="compositionally biased region" description="Polar residues" evidence="1">
    <location>
        <begin position="105"/>
        <end position="140"/>
    </location>
</feature>
<evidence type="ECO:0000313" key="3">
    <source>
        <dbReference type="Proteomes" id="UP001530400"/>
    </source>
</evidence>
<keyword evidence="3" id="KW-1185">Reference proteome</keyword>